<accession>A0A7H1Q0P5</accession>
<evidence type="ECO:0000313" key="2">
    <source>
        <dbReference type="EMBL" id="QNT93875.1"/>
    </source>
</evidence>
<dbReference type="AlphaFoldDB" id="A0A7H1Q0P5"/>
<gene>
    <name evidence="2" type="ORF">HEP81_03573</name>
</gene>
<dbReference type="KEGG" id="sgf:HEP81_03573"/>
<name>A0A7H1Q0P5_9ACTN</name>
<dbReference type="Proteomes" id="UP000516422">
    <property type="component" value="Chromosome"/>
</dbReference>
<evidence type="ECO:0000256" key="1">
    <source>
        <dbReference type="SAM" id="MobiDB-lite"/>
    </source>
</evidence>
<protein>
    <submittedName>
        <fullName evidence="2">Uncharacterized protein</fullName>
    </submittedName>
</protein>
<sequence length="70" mass="7132">MAAARPYPPSARSAPPPDDRPGEVAELAARLGRLIGRLRVLDLDGVTPAPVFRAPAGPAPTTPGPLDAAL</sequence>
<dbReference type="GeneID" id="91463148"/>
<dbReference type="RefSeq" id="WP_154822781.1">
    <property type="nucleotide sequence ID" value="NZ_CP051006.1"/>
</dbReference>
<organism evidence="2 3">
    <name type="scientific">Streptomyces griseofuscus</name>
    <dbReference type="NCBI Taxonomy" id="146922"/>
    <lineage>
        <taxon>Bacteria</taxon>
        <taxon>Bacillati</taxon>
        <taxon>Actinomycetota</taxon>
        <taxon>Actinomycetes</taxon>
        <taxon>Kitasatosporales</taxon>
        <taxon>Streptomycetaceae</taxon>
        <taxon>Streptomyces</taxon>
    </lineage>
</organism>
<feature type="region of interest" description="Disordered" evidence="1">
    <location>
        <begin position="1"/>
        <end position="22"/>
    </location>
</feature>
<proteinExistence type="predicted"/>
<feature type="region of interest" description="Disordered" evidence="1">
    <location>
        <begin position="49"/>
        <end position="70"/>
    </location>
</feature>
<evidence type="ECO:0000313" key="3">
    <source>
        <dbReference type="Proteomes" id="UP000516422"/>
    </source>
</evidence>
<dbReference type="EMBL" id="CP051006">
    <property type="protein sequence ID" value="QNT93875.1"/>
    <property type="molecule type" value="Genomic_DNA"/>
</dbReference>
<feature type="compositionally biased region" description="Low complexity" evidence="1">
    <location>
        <begin position="1"/>
        <end position="13"/>
    </location>
</feature>
<reference evidence="2 3" key="1">
    <citation type="submission" date="2020-04" db="EMBL/GenBank/DDBJ databases">
        <title>Characterization and engineering of Streptomyces griseofuscus DSM40191 as a potential heterologous host for expression of BGCs.</title>
        <authorList>
            <person name="Gren T."/>
            <person name="Whitford C.M."/>
            <person name="Mohite O.S."/>
            <person name="Joergensen T.S."/>
            <person name="Nielsen J.B."/>
            <person name="Lee S.Y."/>
            <person name="Weber T."/>
        </authorList>
    </citation>
    <scope>NUCLEOTIDE SEQUENCE [LARGE SCALE GENOMIC DNA]</scope>
    <source>
        <strain evidence="2 3">DSM 40191</strain>
    </source>
</reference>